<dbReference type="AlphaFoldDB" id="A0A839EGR9"/>
<proteinExistence type="predicted"/>
<keyword evidence="3" id="KW-1185">Reference proteome</keyword>
<name>A0A839EGR9_9HYPH</name>
<dbReference type="Gene3D" id="3.40.710.10">
    <property type="entry name" value="DD-peptidase/beta-lactamase superfamily"/>
    <property type="match status" value="1"/>
</dbReference>
<reference evidence="2 3" key="1">
    <citation type="submission" date="2020-07" db="EMBL/GenBank/DDBJ databases">
        <title>Genomic Encyclopedia of Type Strains, Phase IV (KMG-V): Genome sequencing to study the core and pangenomes of soil and plant-associated prokaryotes.</title>
        <authorList>
            <person name="Whitman W."/>
        </authorList>
    </citation>
    <scope>NUCLEOTIDE SEQUENCE [LARGE SCALE GENOMIC DNA]</scope>
    <source>
        <strain evidence="2 3">AN3</strain>
    </source>
</reference>
<dbReference type="RefSeq" id="WP_182549817.1">
    <property type="nucleotide sequence ID" value="NZ_JACGXN010000003.1"/>
</dbReference>
<evidence type="ECO:0000313" key="3">
    <source>
        <dbReference type="Proteomes" id="UP000549052"/>
    </source>
</evidence>
<dbReference type="InterPro" id="IPR012338">
    <property type="entry name" value="Beta-lactam/transpept-like"/>
</dbReference>
<dbReference type="EMBL" id="JACGXN010000003">
    <property type="protein sequence ID" value="MBA8879171.1"/>
    <property type="molecule type" value="Genomic_DNA"/>
</dbReference>
<evidence type="ECO:0000313" key="2">
    <source>
        <dbReference type="EMBL" id="MBA8879171.1"/>
    </source>
</evidence>
<gene>
    <name evidence="2" type="ORF">FHW16_002889</name>
</gene>
<dbReference type="PANTHER" id="PTHR43283:SF3">
    <property type="entry name" value="BETA-LACTAMASE FAMILY PROTEIN (AFU_ORTHOLOGUE AFUA_5G07500)"/>
    <property type="match status" value="1"/>
</dbReference>
<accession>A0A839EGR9</accession>
<protein>
    <submittedName>
        <fullName evidence="2">CubicO group peptidase (Beta-lactamase class C family)</fullName>
    </submittedName>
</protein>
<dbReference type="PANTHER" id="PTHR43283">
    <property type="entry name" value="BETA-LACTAMASE-RELATED"/>
    <property type="match status" value="1"/>
</dbReference>
<dbReference type="SUPFAM" id="SSF56601">
    <property type="entry name" value="beta-lactamase/transpeptidase-like"/>
    <property type="match status" value="1"/>
</dbReference>
<dbReference type="InterPro" id="IPR001466">
    <property type="entry name" value="Beta-lactam-related"/>
</dbReference>
<dbReference type="Pfam" id="PF00144">
    <property type="entry name" value="Beta-lactamase"/>
    <property type="match status" value="1"/>
</dbReference>
<dbReference type="InterPro" id="IPR050789">
    <property type="entry name" value="Diverse_Enzym_Activities"/>
</dbReference>
<sequence>MIEDPDLQTPSLPNGLANTIDIAIEDALAEGRIAGCVVLVAEDGKVVYERAAGQADRETGRKMQIETPFRFASVTKAFTTMAILKLIEAGRLSPEDRVTKFLPNFVPRLPNSSIADIRISHLMAHTAGLDYRSQQPADGPYARAQVSDGLDESQGTLDANLARIASVPLNRIPGEGWRYSVATDVLGGVIEAITGTALSEAISTLVTKPLKLSSAFHWLDEDLAVPYYDGKPAPVRMTAGIELPQQYNEGAGVRFDPRRIRDAAAWPSGGAGMAGRSRDVLALLEAHRTGSFLSEDLREAARTPRVGAEAQAMGPGWGFSWLGAVLIDPTSTGSQWSNGSVSWGGTYGNWWAIDFTRKRSVVSLTNTAYEGMSGRFAQSIAAATSMPLS</sequence>
<comment type="caution">
    <text evidence="2">The sequence shown here is derived from an EMBL/GenBank/DDBJ whole genome shotgun (WGS) entry which is preliminary data.</text>
</comment>
<feature type="domain" description="Beta-lactamase-related" evidence="1">
    <location>
        <begin position="23"/>
        <end position="375"/>
    </location>
</feature>
<dbReference type="Proteomes" id="UP000549052">
    <property type="component" value="Unassembled WGS sequence"/>
</dbReference>
<evidence type="ECO:0000259" key="1">
    <source>
        <dbReference type="Pfam" id="PF00144"/>
    </source>
</evidence>
<organism evidence="2 3">
    <name type="scientific">Phyllobacterium myrsinacearum</name>
    <dbReference type="NCBI Taxonomy" id="28101"/>
    <lineage>
        <taxon>Bacteria</taxon>
        <taxon>Pseudomonadati</taxon>
        <taxon>Pseudomonadota</taxon>
        <taxon>Alphaproteobacteria</taxon>
        <taxon>Hyphomicrobiales</taxon>
        <taxon>Phyllobacteriaceae</taxon>
        <taxon>Phyllobacterium</taxon>
    </lineage>
</organism>